<dbReference type="EMBL" id="CP060723">
    <property type="protein sequence ID" value="QNN42965.1"/>
    <property type="molecule type" value="Genomic_DNA"/>
</dbReference>
<keyword evidence="2" id="KW-1185">Reference proteome</keyword>
<accession>A0A7G9QHZ0</accession>
<organism evidence="1 2">
    <name type="scientific">Pedobacter roseus</name>
    <dbReference type="NCBI Taxonomy" id="336820"/>
    <lineage>
        <taxon>Bacteria</taxon>
        <taxon>Pseudomonadati</taxon>
        <taxon>Bacteroidota</taxon>
        <taxon>Sphingobacteriia</taxon>
        <taxon>Sphingobacteriales</taxon>
        <taxon>Sphingobacteriaceae</taxon>
        <taxon>Pedobacter</taxon>
    </lineage>
</organism>
<sequence length="120" mass="14299">MTIFLNAKEVDDKEVMAYFYVPDIDSLLEGFGEGEIIFSYEQTLAFIRATDYLSRTLLNGDDQFNDLFFIFVHKITNRFANLKKFESYYLHYSTKVIELVREEFEKEPELRGMLEKILLR</sequence>
<proteinExistence type="predicted"/>
<dbReference type="KEGG" id="proe:H9L23_02330"/>
<gene>
    <name evidence="1" type="ORF">H9L23_02330</name>
</gene>
<evidence type="ECO:0000313" key="2">
    <source>
        <dbReference type="Proteomes" id="UP000515806"/>
    </source>
</evidence>
<name>A0A7G9QHZ0_9SPHI</name>
<evidence type="ECO:0000313" key="1">
    <source>
        <dbReference type="EMBL" id="QNN42965.1"/>
    </source>
</evidence>
<reference evidence="1 2" key="1">
    <citation type="submission" date="2020-08" db="EMBL/GenBank/DDBJ databases">
        <title>Genome sequence of Pedobacter roseus KACC 11594T.</title>
        <authorList>
            <person name="Hyun D.-W."/>
            <person name="Bae J.-W."/>
        </authorList>
    </citation>
    <scope>NUCLEOTIDE SEQUENCE [LARGE SCALE GENOMIC DNA]</scope>
    <source>
        <strain evidence="1 2">KACC 11594</strain>
    </source>
</reference>
<protein>
    <submittedName>
        <fullName evidence="1">Uncharacterized protein</fullName>
    </submittedName>
</protein>
<dbReference type="AlphaFoldDB" id="A0A7G9QHZ0"/>
<dbReference type="RefSeq" id="WP_187593485.1">
    <property type="nucleotide sequence ID" value="NZ_CP060723.1"/>
</dbReference>
<dbReference type="Proteomes" id="UP000515806">
    <property type="component" value="Chromosome"/>
</dbReference>